<gene>
    <name evidence="3" type="ORF">N7532_006447</name>
</gene>
<protein>
    <submittedName>
        <fullName evidence="3">Cadmium resistance transporter</fullName>
    </submittedName>
</protein>
<feature type="transmembrane region" description="Helical" evidence="2">
    <location>
        <begin position="142"/>
        <end position="164"/>
    </location>
</feature>
<dbReference type="GeneID" id="81357920"/>
<dbReference type="EMBL" id="JAPQKI010000005">
    <property type="protein sequence ID" value="KAJ5099446.1"/>
    <property type="molecule type" value="Genomic_DNA"/>
</dbReference>
<sequence>MQFGKAIGTACASFAITNIDDAFVLVTFFAEATTRKTITPLKITIGQCLGFTIIIMISMIGYGVSLALPSEPIGFLGLLPILLGCWNLIKLIFSTDDEDEDEESRFGSLKSVFKVALVTLMNGGDNIGTYIPLFSQAKGTEIAIYVVVYYILLFVWCLTAYLVMKQRHILRLAQKYAEYVVPFLYMGLGIYIVVKSDAYPWSIDRINRDIASYPGKVVMGVVTAGLLLICITGLGIFQWKRYKASKVPEEAETGDAESESHGNSLFMTENPATRDSQKSTTQLDVSEETQRPTGIIT</sequence>
<feature type="transmembrane region" description="Helical" evidence="2">
    <location>
        <begin position="217"/>
        <end position="237"/>
    </location>
</feature>
<name>A0A9W9FFZ8_9EURO</name>
<reference evidence="3" key="1">
    <citation type="submission" date="2022-11" db="EMBL/GenBank/DDBJ databases">
        <authorList>
            <person name="Petersen C."/>
        </authorList>
    </citation>
    <scope>NUCLEOTIDE SEQUENCE</scope>
    <source>
        <strain evidence="3">IBT 30761</strain>
    </source>
</reference>
<feature type="transmembrane region" description="Helical" evidence="2">
    <location>
        <begin position="6"/>
        <end position="29"/>
    </location>
</feature>
<dbReference type="AlphaFoldDB" id="A0A9W9FFZ8"/>
<accession>A0A9W9FFZ8</accession>
<comment type="caution">
    <text evidence="3">The sequence shown here is derived from an EMBL/GenBank/DDBJ whole genome shotgun (WGS) entry which is preliminary data.</text>
</comment>
<dbReference type="OrthoDB" id="3791566at2759"/>
<keyword evidence="2" id="KW-1133">Transmembrane helix</keyword>
<proteinExistence type="predicted"/>
<feature type="transmembrane region" description="Helical" evidence="2">
    <location>
        <begin position="176"/>
        <end position="194"/>
    </location>
</feature>
<evidence type="ECO:0000256" key="1">
    <source>
        <dbReference type="SAM" id="MobiDB-lite"/>
    </source>
</evidence>
<feature type="region of interest" description="Disordered" evidence="1">
    <location>
        <begin position="250"/>
        <end position="297"/>
    </location>
</feature>
<keyword evidence="4" id="KW-1185">Reference proteome</keyword>
<reference evidence="3" key="2">
    <citation type="journal article" date="2023" name="IMA Fungus">
        <title>Comparative genomic study of the Penicillium genus elucidates a diverse pangenome and 15 lateral gene transfer events.</title>
        <authorList>
            <person name="Petersen C."/>
            <person name="Sorensen T."/>
            <person name="Nielsen M.R."/>
            <person name="Sondergaard T.E."/>
            <person name="Sorensen J.L."/>
            <person name="Fitzpatrick D.A."/>
            <person name="Frisvad J.C."/>
            <person name="Nielsen K.L."/>
        </authorList>
    </citation>
    <scope>NUCLEOTIDE SEQUENCE</scope>
    <source>
        <strain evidence="3">IBT 30761</strain>
    </source>
</reference>
<feature type="transmembrane region" description="Helical" evidence="2">
    <location>
        <begin position="41"/>
        <end position="61"/>
    </location>
</feature>
<feature type="transmembrane region" description="Helical" evidence="2">
    <location>
        <begin position="73"/>
        <end position="93"/>
    </location>
</feature>
<dbReference type="Pfam" id="PF03596">
    <property type="entry name" value="Cad"/>
    <property type="match status" value="1"/>
</dbReference>
<evidence type="ECO:0000256" key="2">
    <source>
        <dbReference type="SAM" id="Phobius"/>
    </source>
</evidence>
<keyword evidence="2" id="KW-0812">Transmembrane</keyword>
<dbReference type="InterPro" id="IPR004676">
    <property type="entry name" value="Cd-R_transporter"/>
</dbReference>
<keyword evidence="2" id="KW-0472">Membrane</keyword>
<dbReference type="Proteomes" id="UP001149074">
    <property type="component" value="Unassembled WGS sequence"/>
</dbReference>
<dbReference type="RefSeq" id="XP_056475100.1">
    <property type="nucleotide sequence ID" value="XM_056618941.1"/>
</dbReference>
<evidence type="ECO:0000313" key="4">
    <source>
        <dbReference type="Proteomes" id="UP001149074"/>
    </source>
</evidence>
<organism evidence="3 4">
    <name type="scientific">Penicillium argentinense</name>
    <dbReference type="NCBI Taxonomy" id="1131581"/>
    <lineage>
        <taxon>Eukaryota</taxon>
        <taxon>Fungi</taxon>
        <taxon>Dikarya</taxon>
        <taxon>Ascomycota</taxon>
        <taxon>Pezizomycotina</taxon>
        <taxon>Eurotiomycetes</taxon>
        <taxon>Eurotiomycetidae</taxon>
        <taxon>Eurotiales</taxon>
        <taxon>Aspergillaceae</taxon>
        <taxon>Penicillium</taxon>
    </lineage>
</organism>
<evidence type="ECO:0000313" key="3">
    <source>
        <dbReference type="EMBL" id="KAJ5099446.1"/>
    </source>
</evidence>
<feature type="compositionally biased region" description="Polar residues" evidence="1">
    <location>
        <begin position="261"/>
        <end position="284"/>
    </location>
</feature>